<dbReference type="GO" id="GO:0005524">
    <property type="term" value="F:ATP binding"/>
    <property type="evidence" value="ECO:0007669"/>
    <property type="project" value="UniProtKB-KW"/>
</dbReference>
<feature type="transmembrane region" description="Helical" evidence="9">
    <location>
        <begin position="20"/>
        <end position="46"/>
    </location>
</feature>
<feature type="transmembrane region" description="Helical" evidence="9">
    <location>
        <begin position="52"/>
        <end position="71"/>
    </location>
</feature>
<keyword evidence="9" id="KW-0472">Membrane</keyword>
<dbReference type="GO" id="GO:0016020">
    <property type="term" value="C:membrane"/>
    <property type="evidence" value="ECO:0007669"/>
    <property type="project" value="InterPro"/>
</dbReference>
<dbReference type="Pfam" id="PF02518">
    <property type="entry name" value="HATPase_c"/>
    <property type="match status" value="1"/>
</dbReference>
<dbReference type="SMART" id="SM00387">
    <property type="entry name" value="HATPase_c"/>
    <property type="match status" value="1"/>
</dbReference>
<dbReference type="Proteomes" id="UP000655044">
    <property type="component" value="Unassembled WGS sequence"/>
</dbReference>
<dbReference type="PANTHER" id="PTHR24421">
    <property type="entry name" value="NITRATE/NITRITE SENSOR PROTEIN NARX-RELATED"/>
    <property type="match status" value="1"/>
</dbReference>
<keyword evidence="3" id="KW-0597">Phosphoprotein</keyword>
<dbReference type="Pfam" id="PF07730">
    <property type="entry name" value="HisKA_3"/>
    <property type="match status" value="1"/>
</dbReference>
<dbReference type="InterPro" id="IPR036890">
    <property type="entry name" value="HATPase_C_sf"/>
</dbReference>
<dbReference type="InterPro" id="IPR011712">
    <property type="entry name" value="Sig_transdc_His_kin_sub3_dim/P"/>
</dbReference>
<dbReference type="SUPFAM" id="SSF55874">
    <property type="entry name" value="ATPase domain of HSP90 chaperone/DNA topoisomerase II/histidine kinase"/>
    <property type="match status" value="1"/>
</dbReference>
<evidence type="ECO:0000256" key="4">
    <source>
        <dbReference type="ARBA" id="ARBA00022679"/>
    </source>
</evidence>
<comment type="catalytic activity">
    <reaction evidence="1">
        <text>ATP + protein L-histidine = ADP + protein N-phospho-L-histidine.</text>
        <dbReference type="EC" id="2.7.13.3"/>
    </reaction>
</comment>
<dbReference type="PANTHER" id="PTHR24421:SF10">
    <property type="entry name" value="NITRATE_NITRITE SENSOR PROTEIN NARQ"/>
    <property type="match status" value="1"/>
</dbReference>
<evidence type="ECO:0000313" key="12">
    <source>
        <dbReference type="Proteomes" id="UP000655044"/>
    </source>
</evidence>
<dbReference type="AlphaFoldDB" id="A0A8J3WEF5"/>
<keyword evidence="9" id="KW-0812">Transmembrane</keyword>
<gene>
    <name evidence="11" type="ORF">Pro02_45860</name>
</gene>
<keyword evidence="6" id="KW-0418">Kinase</keyword>
<feature type="transmembrane region" description="Helical" evidence="9">
    <location>
        <begin position="121"/>
        <end position="139"/>
    </location>
</feature>
<evidence type="ECO:0000256" key="8">
    <source>
        <dbReference type="ARBA" id="ARBA00023012"/>
    </source>
</evidence>
<evidence type="ECO:0000256" key="5">
    <source>
        <dbReference type="ARBA" id="ARBA00022741"/>
    </source>
</evidence>
<accession>A0A8J3WEF5</accession>
<dbReference type="InterPro" id="IPR050482">
    <property type="entry name" value="Sensor_HK_TwoCompSys"/>
</dbReference>
<keyword evidence="7" id="KW-0067">ATP-binding</keyword>
<name>A0A8J3WEF5_PLARO</name>
<feature type="domain" description="Histidine kinase/HSP90-like ATPase" evidence="10">
    <location>
        <begin position="292"/>
        <end position="384"/>
    </location>
</feature>
<dbReference type="Gene3D" id="1.20.5.1930">
    <property type="match status" value="1"/>
</dbReference>
<evidence type="ECO:0000256" key="1">
    <source>
        <dbReference type="ARBA" id="ARBA00000085"/>
    </source>
</evidence>
<dbReference type="CDD" id="cd16917">
    <property type="entry name" value="HATPase_UhpB-NarQ-NarX-like"/>
    <property type="match status" value="1"/>
</dbReference>
<keyword evidence="12" id="KW-1185">Reference proteome</keyword>
<evidence type="ECO:0000256" key="6">
    <source>
        <dbReference type="ARBA" id="ARBA00022777"/>
    </source>
</evidence>
<keyword evidence="5" id="KW-0547">Nucleotide-binding</keyword>
<evidence type="ECO:0000313" key="11">
    <source>
        <dbReference type="EMBL" id="GIH86178.1"/>
    </source>
</evidence>
<evidence type="ECO:0000256" key="3">
    <source>
        <dbReference type="ARBA" id="ARBA00022553"/>
    </source>
</evidence>
<keyword evidence="8" id="KW-0902">Two-component regulatory system</keyword>
<reference evidence="11" key="1">
    <citation type="submission" date="2021-01" db="EMBL/GenBank/DDBJ databases">
        <title>Whole genome shotgun sequence of Planobispora rosea NBRC 15558.</title>
        <authorList>
            <person name="Komaki H."/>
            <person name="Tamura T."/>
        </authorList>
    </citation>
    <scope>NUCLEOTIDE SEQUENCE</scope>
    <source>
        <strain evidence="11">NBRC 15558</strain>
    </source>
</reference>
<keyword evidence="9" id="KW-1133">Transmembrane helix</keyword>
<proteinExistence type="predicted"/>
<feature type="transmembrane region" description="Helical" evidence="9">
    <location>
        <begin position="146"/>
        <end position="163"/>
    </location>
</feature>
<sequence>MAEPFGRRYRAAVAFFRRPLVRWTFVVLLTGQMLYGTGFATVAAAARWGWPGAAAVAAAGAAAAACCLLALAREGERRNAALLGLTLLGGLALNAAEAYSGMAFLYIAVYALPFRTGPPPAVALIVSGVAAFATASPLSGLAGWELVGNLLGLGYAAILAFLIRQLVVTRERSAEAAEARAREAVLAERTRLAREVHDILAHSQSAQIVYLEGARLLLERGRDRAAALDRVNRAAALARTSLEETRRALDALRGQELSLAERLERLAVEYRSVTGAACTVSVAGDPGPLEAEARLAVARTAQEALTNTRKHAPGAPVTVDLRLGGDWCELEVRDTGGAAGRPSPAGSGYGLVGMRERAELIGGSLTAGPSGEGFGVLLRVPVRRAGEDGAT</sequence>
<comment type="caution">
    <text evidence="11">The sequence shown here is derived from an EMBL/GenBank/DDBJ whole genome shotgun (WGS) entry which is preliminary data.</text>
</comment>
<dbReference type="EC" id="2.7.13.3" evidence="2"/>
<dbReference type="EMBL" id="BOOI01000043">
    <property type="protein sequence ID" value="GIH86178.1"/>
    <property type="molecule type" value="Genomic_DNA"/>
</dbReference>
<protein>
    <recommendedName>
        <fullName evidence="2">histidine kinase</fullName>
        <ecNumber evidence="2">2.7.13.3</ecNumber>
    </recommendedName>
</protein>
<dbReference type="Gene3D" id="3.30.565.10">
    <property type="entry name" value="Histidine kinase-like ATPase, C-terminal domain"/>
    <property type="match status" value="1"/>
</dbReference>
<dbReference type="GO" id="GO:0046983">
    <property type="term" value="F:protein dimerization activity"/>
    <property type="evidence" value="ECO:0007669"/>
    <property type="project" value="InterPro"/>
</dbReference>
<feature type="transmembrane region" description="Helical" evidence="9">
    <location>
        <begin position="83"/>
        <end position="109"/>
    </location>
</feature>
<evidence type="ECO:0000256" key="9">
    <source>
        <dbReference type="SAM" id="Phobius"/>
    </source>
</evidence>
<dbReference type="InterPro" id="IPR003594">
    <property type="entry name" value="HATPase_dom"/>
</dbReference>
<evidence type="ECO:0000256" key="2">
    <source>
        <dbReference type="ARBA" id="ARBA00012438"/>
    </source>
</evidence>
<organism evidence="11 12">
    <name type="scientific">Planobispora rosea</name>
    <dbReference type="NCBI Taxonomy" id="35762"/>
    <lineage>
        <taxon>Bacteria</taxon>
        <taxon>Bacillati</taxon>
        <taxon>Actinomycetota</taxon>
        <taxon>Actinomycetes</taxon>
        <taxon>Streptosporangiales</taxon>
        <taxon>Streptosporangiaceae</taxon>
        <taxon>Planobispora</taxon>
    </lineage>
</organism>
<keyword evidence="4" id="KW-0808">Transferase</keyword>
<dbReference type="GO" id="GO:0000155">
    <property type="term" value="F:phosphorelay sensor kinase activity"/>
    <property type="evidence" value="ECO:0007669"/>
    <property type="project" value="InterPro"/>
</dbReference>
<evidence type="ECO:0000259" key="10">
    <source>
        <dbReference type="SMART" id="SM00387"/>
    </source>
</evidence>
<evidence type="ECO:0000256" key="7">
    <source>
        <dbReference type="ARBA" id="ARBA00022840"/>
    </source>
</evidence>